<dbReference type="SUPFAM" id="SSF57667">
    <property type="entry name" value="beta-beta-alpha zinc fingers"/>
    <property type="match status" value="2"/>
</dbReference>
<feature type="compositionally biased region" description="Polar residues" evidence="6">
    <location>
        <begin position="1060"/>
        <end position="1082"/>
    </location>
</feature>
<keyword evidence="4" id="KW-0862">Zinc</keyword>
<evidence type="ECO:0000256" key="5">
    <source>
        <dbReference type="PROSITE-ProRule" id="PRU00042"/>
    </source>
</evidence>
<feature type="compositionally biased region" description="Low complexity" evidence="6">
    <location>
        <begin position="289"/>
        <end position="298"/>
    </location>
</feature>
<dbReference type="InterPro" id="IPR050688">
    <property type="entry name" value="Zinc_finger/UBP_domain"/>
</dbReference>
<evidence type="ECO:0000256" key="4">
    <source>
        <dbReference type="ARBA" id="ARBA00022833"/>
    </source>
</evidence>
<dbReference type="PANTHER" id="PTHR24403">
    <property type="entry name" value="ZINC FINGER PROTEIN"/>
    <property type="match status" value="1"/>
</dbReference>
<sequence>MDVALPMAAAANMDCYEDMFKEITRKLYGEEGLPDTNGEGGTGGGNSNSGGGSEGGIATSMRAAAAAAAVAAAGVGVMPDYEGEGNGGGFKPDDGHHSHGGALTAFGLALMQNGFPPPPGMLSAHHHFQEAKYRSGAAGVSGGGHNHHLHHHNHNTASAGNSNTVATAEDKWVSSEELLQWTSSKIASYNPAQKLFRCSECECVGFLSRVAEHWLGTHANLRVFQCPQCPYSSAWARCVRMHLTRQHNVTEVPGDGVATLYKENPVLEEVTKYLQRLKTKVETAPPTPNSNSGGNNQKNQHEFHLQPPGGGRNNTSTDNQSTKRYCCTYCPYATDRRDLFTRHENIHREEKPFQCYVCQKQFNRADHVKKHFLRMHRDYPYDLNRIRRQPPKNASGMSYYHKYNNATTAGTNNTHRQQDNQNNHQAIMTPPIHQAHHHHHNLNIPGGFSTVGLRTSSNIPPIGKPKTQPPPQPQQHNHNGCNAKSHGSKTKKKGEKRYSCCYCAWSGVDNWCLKRHLNTHLKPFVCVLCDYKAARSERLATHVLKVHNKRACGRCSFLADDQAQLSVHLQEHHPLEHRNNRSSNNVLRNVGFSSHPPSVPGSFGNQNFGPTINGHNMVKREHFELEAASAMLQQHGRLVPPPIQHSNQNTGEDQYNRAAKQHYGAARLFHYMEASDTSDPEENGTDYPEEEEEEPPPFICRECGCEFVDDTSLETHDYSHHHAKRPLLAVETNSSKSKPLPYQCSVCGRSLASQMAMMEHMRTHTGLMVHCCAEGCDFSTPLGANALQEHVATLHRDEGGCAVARCPHCGLAFGTGDVIKRHQGQHHDTLEKCALCDAILRKHFASMVKDNVNNNVCNNRRCSSSDVTDSNMNHSTLLQRAEDHSSRDGTAGSKRSRKQSQPRRVVPDVLNLEMEIQVLRHPGFLKSRLPKRKHHTRALEMLQLRDKYIEQLLARKGLRCNWCRLEMYTFPYHTAPSLAFHQLWRHTRTKFQCEHCEQTYRHRYQVVLHASREHITIKPLSSRRRSSPSSPQPQSASSEPVTVPVPSSEEPILSPVPAPTESSFSSLNVPDLLVNSNTSVNTPPLKDPEPSHLGSTMLNMPLTIPTPPKPSSSPS</sequence>
<accession>A0A6L2PCW0</accession>
<dbReference type="GO" id="GO:0008270">
    <property type="term" value="F:zinc ion binding"/>
    <property type="evidence" value="ECO:0007669"/>
    <property type="project" value="UniProtKB-KW"/>
</dbReference>
<name>A0A6L2PCW0_COPFO</name>
<dbReference type="SMART" id="SM00355">
    <property type="entry name" value="ZnF_C2H2"/>
    <property type="match status" value="13"/>
</dbReference>
<feature type="compositionally biased region" description="Low complexity" evidence="6">
    <location>
        <begin position="1027"/>
        <end position="1051"/>
    </location>
</feature>
<feature type="compositionally biased region" description="Acidic residues" evidence="6">
    <location>
        <begin position="676"/>
        <end position="695"/>
    </location>
</feature>
<evidence type="ECO:0000256" key="3">
    <source>
        <dbReference type="ARBA" id="ARBA00022771"/>
    </source>
</evidence>
<dbReference type="Gene3D" id="3.30.160.60">
    <property type="entry name" value="Classic Zinc Finger"/>
    <property type="match status" value="4"/>
</dbReference>
<feature type="region of interest" description="Disordered" evidence="6">
    <location>
        <begin position="674"/>
        <end position="695"/>
    </location>
</feature>
<evidence type="ECO:0000256" key="2">
    <source>
        <dbReference type="ARBA" id="ARBA00022737"/>
    </source>
</evidence>
<dbReference type="PROSITE" id="PS00028">
    <property type="entry name" value="ZINC_FINGER_C2H2_1"/>
    <property type="match status" value="4"/>
</dbReference>
<dbReference type="PANTHER" id="PTHR24403:SF67">
    <property type="entry name" value="FI01116P-RELATED"/>
    <property type="match status" value="1"/>
</dbReference>
<feature type="compositionally biased region" description="Gly residues" evidence="6">
    <location>
        <begin position="38"/>
        <end position="55"/>
    </location>
</feature>
<dbReference type="AlphaFoldDB" id="A0A6L2PCW0"/>
<reference evidence="9" key="1">
    <citation type="submission" date="2020-01" db="EMBL/GenBank/DDBJ databases">
        <title>Draft genome sequence of the Termite Coptotermes fromosanus.</title>
        <authorList>
            <person name="Itakura S."/>
            <person name="Yosikawa Y."/>
            <person name="Umezawa K."/>
        </authorList>
    </citation>
    <scope>NUCLEOTIDE SEQUENCE [LARGE SCALE GENOMIC DNA]</scope>
</reference>
<evidence type="ECO:0000259" key="7">
    <source>
        <dbReference type="PROSITE" id="PS50157"/>
    </source>
</evidence>
<feature type="region of interest" description="Disordered" evidence="6">
    <location>
        <begin position="31"/>
        <end position="55"/>
    </location>
</feature>
<feature type="region of interest" description="Disordered" evidence="6">
    <location>
        <begin position="434"/>
        <end position="491"/>
    </location>
</feature>
<dbReference type="Pfam" id="PF00096">
    <property type="entry name" value="zf-C2H2"/>
    <property type="match status" value="1"/>
</dbReference>
<dbReference type="FunFam" id="3.30.160.60:FF:000446">
    <property type="entry name" value="Zinc finger protein"/>
    <property type="match status" value="1"/>
</dbReference>
<feature type="region of interest" description="Disordered" evidence="6">
    <location>
        <begin position="279"/>
        <end position="320"/>
    </location>
</feature>
<feature type="domain" description="C2H2-type" evidence="7">
    <location>
        <begin position="353"/>
        <end position="376"/>
    </location>
</feature>
<feature type="region of interest" description="Disordered" evidence="6">
    <location>
        <begin position="878"/>
        <end position="906"/>
    </location>
</feature>
<dbReference type="Proteomes" id="UP000502823">
    <property type="component" value="Unassembled WGS sequence"/>
</dbReference>
<dbReference type="OrthoDB" id="654211at2759"/>
<keyword evidence="1" id="KW-0479">Metal-binding</keyword>
<feature type="domain" description="C2H2-type" evidence="7">
    <location>
        <begin position="325"/>
        <end position="352"/>
    </location>
</feature>
<dbReference type="EMBL" id="BLKM01010448">
    <property type="protein sequence ID" value="GFG30216.1"/>
    <property type="molecule type" value="Genomic_DNA"/>
</dbReference>
<organism evidence="8 9">
    <name type="scientific">Coptotermes formosanus</name>
    <name type="common">Formosan subterranean termite</name>
    <dbReference type="NCBI Taxonomy" id="36987"/>
    <lineage>
        <taxon>Eukaryota</taxon>
        <taxon>Metazoa</taxon>
        <taxon>Ecdysozoa</taxon>
        <taxon>Arthropoda</taxon>
        <taxon>Hexapoda</taxon>
        <taxon>Insecta</taxon>
        <taxon>Pterygota</taxon>
        <taxon>Neoptera</taxon>
        <taxon>Polyneoptera</taxon>
        <taxon>Dictyoptera</taxon>
        <taxon>Blattodea</taxon>
        <taxon>Blattoidea</taxon>
        <taxon>Termitoidae</taxon>
        <taxon>Rhinotermitidae</taxon>
        <taxon>Coptotermes</taxon>
    </lineage>
</organism>
<dbReference type="InterPro" id="IPR013087">
    <property type="entry name" value="Znf_C2H2_type"/>
</dbReference>
<evidence type="ECO:0000313" key="8">
    <source>
        <dbReference type="EMBL" id="GFG30216.1"/>
    </source>
</evidence>
<keyword evidence="9" id="KW-1185">Reference proteome</keyword>
<proteinExistence type="predicted"/>
<gene>
    <name evidence="8" type="ORF">Cfor_11136</name>
</gene>
<feature type="compositionally biased region" description="Pro residues" evidence="6">
    <location>
        <begin position="1104"/>
        <end position="1115"/>
    </location>
</feature>
<feature type="domain" description="C2H2-type" evidence="7">
    <location>
        <begin position="742"/>
        <end position="766"/>
    </location>
</feature>
<protein>
    <recommendedName>
        <fullName evidence="7">C2H2-type domain-containing protein</fullName>
    </recommendedName>
</protein>
<dbReference type="GO" id="GO:0005634">
    <property type="term" value="C:nucleus"/>
    <property type="evidence" value="ECO:0007669"/>
    <property type="project" value="TreeGrafter"/>
</dbReference>
<keyword evidence="3 5" id="KW-0863">Zinc-finger</keyword>
<dbReference type="InterPro" id="IPR036236">
    <property type="entry name" value="Znf_C2H2_sf"/>
</dbReference>
<evidence type="ECO:0000256" key="1">
    <source>
        <dbReference type="ARBA" id="ARBA00022723"/>
    </source>
</evidence>
<feature type="domain" description="C2H2-type" evidence="7">
    <location>
        <begin position="698"/>
        <end position="726"/>
    </location>
</feature>
<feature type="region of interest" description="Disordered" evidence="6">
    <location>
        <begin position="1017"/>
        <end position="1115"/>
    </location>
</feature>
<keyword evidence="2" id="KW-0677">Repeat</keyword>
<dbReference type="PROSITE" id="PS50157">
    <property type="entry name" value="ZINC_FINGER_C2H2_2"/>
    <property type="match status" value="5"/>
</dbReference>
<comment type="caution">
    <text evidence="8">The sequence shown here is derived from an EMBL/GenBank/DDBJ whole genome shotgun (WGS) entry which is preliminary data.</text>
</comment>
<evidence type="ECO:0000313" key="9">
    <source>
        <dbReference type="Proteomes" id="UP000502823"/>
    </source>
</evidence>
<dbReference type="InParanoid" id="A0A6L2PCW0"/>
<feature type="domain" description="C2H2-type" evidence="7">
    <location>
        <begin position="991"/>
        <end position="1019"/>
    </location>
</feature>
<evidence type="ECO:0000256" key="6">
    <source>
        <dbReference type="SAM" id="MobiDB-lite"/>
    </source>
</evidence>
<dbReference type="GO" id="GO:0045944">
    <property type="term" value="P:positive regulation of transcription by RNA polymerase II"/>
    <property type="evidence" value="ECO:0007669"/>
    <property type="project" value="TreeGrafter"/>
</dbReference>